<feature type="region of interest" description="Disordered" evidence="1">
    <location>
        <begin position="132"/>
        <end position="161"/>
    </location>
</feature>
<proteinExistence type="predicted"/>
<organism evidence="2 3">
    <name type="scientific">Bacteroides thetaiotaomicron</name>
    <dbReference type="NCBI Taxonomy" id="818"/>
    <lineage>
        <taxon>Bacteria</taxon>
        <taxon>Pseudomonadati</taxon>
        <taxon>Bacteroidota</taxon>
        <taxon>Bacteroidia</taxon>
        <taxon>Bacteroidales</taxon>
        <taxon>Bacteroidaceae</taxon>
        <taxon>Bacteroides</taxon>
    </lineage>
</organism>
<reference evidence="2 3" key="1">
    <citation type="journal article" date="2019" name="Nat. Med.">
        <title>A library of human gut bacterial isolates paired with longitudinal multiomics data enables mechanistic microbiome research.</title>
        <authorList>
            <person name="Poyet M."/>
            <person name="Groussin M."/>
            <person name="Gibbons S.M."/>
            <person name="Avila-Pacheco J."/>
            <person name="Jiang X."/>
            <person name="Kearney S.M."/>
            <person name="Perrotta A.R."/>
            <person name="Berdy B."/>
            <person name="Zhao S."/>
            <person name="Lieberman T.D."/>
            <person name="Swanson P.K."/>
            <person name="Smith M."/>
            <person name="Roesemann S."/>
            <person name="Alexander J.E."/>
            <person name="Rich S.A."/>
            <person name="Livny J."/>
            <person name="Vlamakis H."/>
            <person name="Clish C."/>
            <person name="Bullock K."/>
            <person name="Deik A."/>
            <person name="Scott J."/>
            <person name="Pierce K.A."/>
            <person name="Xavier R.J."/>
            <person name="Alm E.J."/>
        </authorList>
    </citation>
    <scope>NUCLEOTIDE SEQUENCE [LARGE SCALE GENOMIC DNA]</scope>
    <source>
        <strain evidence="2 3">BIOML-A165</strain>
    </source>
</reference>
<evidence type="ECO:0000313" key="3">
    <source>
        <dbReference type="Proteomes" id="UP000460317"/>
    </source>
</evidence>
<name>A0A7J5JQF3_BACT4</name>
<evidence type="ECO:0000256" key="1">
    <source>
        <dbReference type="SAM" id="MobiDB-lite"/>
    </source>
</evidence>
<comment type="caution">
    <text evidence="2">The sequence shown here is derived from an EMBL/GenBank/DDBJ whole genome shotgun (WGS) entry which is preliminary data.</text>
</comment>
<feature type="compositionally biased region" description="Basic and acidic residues" evidence="1">
    <location>
        <begin position="143"/>
        <end position="155"/>
    </location>
</feature>
<sequence>MEKDNWNVDEIRHWLDIKINREERDIREQTKKMNEDFLQFFEWNAESLYKSHFISGCYKELRNVLEEGKDIDEVRKTLKGGIAYCETKLLEGQLDCHSSSRTTNVAHFLKLECMQQLIKDYREFANILSVTPPEENRQQAASKKREKEETSERKIKPGIRR</sequence>
<dbReference type="AlphaFoldDB" id="A0A7J5JQF3"/>
<dbReference type="RefSeq" id="WP_130041524.1">
    <property type="nucleotide sequence ID" value="NZ_RCXW01000005.1"/>
</dbReference>
<dbReference type="Proteomes" id="UP000460317">
    <property type="component" value="Unassembled WGS sequence"/>
</dbReference>
<gene>
    <name evidence="2" type="ORF">GAN93_08060</name>
</gene>
<accession>A0A7J5JQF3</accession>
<dbReference type="EMBL" id="WCSB01000005">
    <property type="protein sequence ID" value="KAB4453661.1"/>
    <property type="molecule type" value="Genomic_DNA"/>
</dbReference>
<evidence type="ECO:0000313" key="2">
    <source>
        <dbReference type="EMBL" id="KAB4453661.1"/>
    </source>
</evidence>
<protein>
    <submittedName>
        <fullName evidence="2">Uncharacterized protein</fullName>
    </submittedName>
</protein>